<evidence type="ECO:0000259" key="2">
    <source>
        <dbReference type="Pfam" id="PF13439"/>
    </source>
</evidence>
<dbReference type="SUPFAM" id="SSF53756">
    <property type="entry name" value="UDP-Glycosyltransferase/glycogen phosphorylase"/>
    <property type="match status" value="1"/>
</dbReference>
<evidence type="ECO:0000313" key="4">
    <source>
        <dbReference type="Proteomes" id="UP000434639"/>
    </source>
</evidence>
<dbReference type="Proteomes" id="UP000434639">
    <property type="component" value="Unassembled WGS sequence"/>
</dbReference>
<dbReference type="Pfam" id="PF00534">
    <property type="entry name" value="Glycos_transf_1"/>
    <property type="match status" value="1"/>
</dbReference>
<dbReference type="InterPro" id="IPR001296">
    <property type="entry name" value="Glyco_trans_1"/>
</dbReference>
<dbReference type="Pfam" id="PF13439">
    <property type="entry name" value="Glyco_transf_4"/>
    <property type="match status" value="1"/>
</dbReference>
<dbReference type="PANTHER" id="PTHR12526">
    <property type="entry name" value="GLYCOSYLTRANSFERASE"/>
    <property type="match status" value="1"/>
</dbReference>
<accession>A0A7X2V577</accession>
<dbReference type="EMBL" id="WMIB01000015">
    <property type="protein sequence ID" value="MTH54507.1"/>
    <property type="molecule type" value="Genomic_DNA"/>
</dbReference>
<evidence type="ECO:0000313" key="3">
    <source>
        <dbReference type="EMBL" id="MTH54507.1"/>
    </source>
</evidence>
<dbReference type="RefSeq" id="WP_155113020.1">
    <property type="nucleotide sequence ID" value="NZ_WMIB01000015.1"/>
</dbReference>
<feature type="domain" description="Glycosyltransferase subfamily 4-like N-terminal" evidence="2">
    <location>
        <begin position="12"/>
        <end position="177"/>
    </location>
</feature>
<dbReference type="PANTHER" id="PTHR12526:SF630">
    <property type="entry name" value="GLYCOSYLTRANSFERASE"/>
    <property type="match status" value="1"/>
</dbReference>
<keyword evidence="3" id="KW-0808">Transferase</keyword>
<gene>
    <name evidence="3" type="ORF">GKZ89_13970</name>
</gene>
<protein>
    <submittedName>
        <fullName evidence="3">Glycosyltransferase</fullName>
    </submittedName>
</protein>
<reference evidence="3 4" key="1">
    <citation type="journal article" date="2017" name="Int. J. Syst. Evol. Microbiol.">
        <title>Bacillus mangrovi sp. nov., isolated from a sediment sample from a mangrove forest.</title>
        <authorList>
            <person name="Gupta V."/>
            <person name="Singh P.K."/>
            <person name="Korpole S."/>
            <person name="Tanuku N.R.S."/>
            <person name="Pinnaka A.K."/>
        </authorList>
    </citation>
    <scope>NUCLEOTIDE SEQUENCE [LARGE SCALE GENOMIC DNA]</scope>
    <source>
        <strain evidence="3 4">KCTC 33872</strain>
    </source>
</reference>
<keyword evidence="4" id="KW-1185">Reference proteome</keyword>
<evidence type="ECO:0000259" key="1">
    <source>
        <dbReference type="Pfam" id="PF00534"/>
    </source>
</evidence>
<proteinExistence type="predicted"/>
<organism evidence="3 4">
    <name type="scientific">Metabacillus mangrovi</name>
    <dbReference type="NCBI Taxonomy" id="1491830"/>
    <lineage>
        <taxon>Bacteria</taxon>
        <taxon>Bacillati</taxon>
        <taxon>Bacillota</taxon>
        <taxon>Bacilli</taxon>
        <taxon>Bacillales</taxon>
        <taxon>Bacillaceae</taxon>
        <taxon>Metabacillus</taxon>
    </lineage>
</organism>
<dbReference type="GO" id="GO:0016757">
    <property type="term" value="F:glycosyltransferase activity"/>
    <property type="evidence" value="ECO:0007669"/>
    <property type="project" value="InterPro"/>
</dbReference>
<dbReference type="AlphaFoldDB" id="A0A7X2V577"/>
<dbReference type="CDD" id="cd03811">
    <property type="entry name" value="GT4_GT28_WabH-like"/>
    <property type="match status" value="1"/>
</dbReference>
<sequence>MRILHIINNLGPGGAEKLIEELSPAINNLAGTSLDILVLSKDNNIYYDSLSSKGIKVDIIRSQSIYSPLHILKINTYINKGNYDIVHSHLFPTQYWVGLSRIFSNSKKVKYVTTEHSTNNRRRNKPYFRLMDKYIYSKYDSVISITDNTRKNLVNWIKPKDRELNRYKVIENGINIDKFINAAPYSKNKIKEEFSEQTKLICMVGRFEKAKDQATLIRAMKVLSSEIHLLLVGEGALKGNNMSLAKELGVSNRVHFLGFRNDIPNVLKTVDIVILSSYWEGLSLFSIEGMACGKPFIATKVQGLEEIVGGYGLLFRQGDVKGLCLLINKLLSDRIFYKEVSERCITRSRTYDLRNTVEKLVQLYRNL</sequence>
<comment type="caution">
    <text evidence="3">The sequence shown here is derived from an EMBL/GenBank/DDBJ whole genome shotgun (WGS) entry which is preliminary data.</text>
</comment>
<dbReference type="Gene3D" id="3.40.50.2000">
    <property type="entry name" value="Glycogen Phosphorylase B"/>
    <property type="match status" value="2"/>
</dbReference>
<dbReference type="OrthoDB" id="9787617at2"/>
<feature type="domain" description="Glycosyl transferase family 1" evidence="1">
    <location>
        <begin position="188"/>
        <end position="345"/>
    </location>
</feature>
<name>A0A7X2V577_9BACI</name>
<dbReference type="InterPro" id="IPR028098">
    <property type="entry name" value="Glyco_trans_4-like_N"/>
</dbReference>